<proteinExistence type="predicted"/>
<accession>A0A975B3F8</accession>
<dbReference type="InterPro" id="IPR019201">
    <property type="entry name" value="DUF2065"/>
</dbReference>
<reference evidence="2" key="1">
    <citation type="journal article" date="2021" name="Microb. Physiol.">
        <title>Proteogenomic Insights into the Physiology of Marine, Sulfate-Reducing, Filamentous Desulfonema limicola and Desulfonema magnum.</title>
        <authorList>
            <person name="Schnaars V."/>
            <person name="Wohlbrand L."/>
            <person name="Scheve S."/>
            <person name="Hinrichs C."/>
            <person name="Reinhardt R."/>
            <person name="Rabus R."/>
        </authorList>
    </citation>
    <scope>NUCLEOTIDE SEQUENCE</scope>
    <source>
        <strain evidence="2">5ac10</strain>
    </source>
</reference>
<sequence>MEFFLCVIGMVIFIEGLPYAAFPDKMKTWIQTMLEVPSPTLRGFGLIMMLTGLLLVYAGKG</sequence>
<evidence type="ECO:0000256" key="1">
    <source>
        <dbReference type="SAM" id="Phobius"/>
    </source>
</evidence>
<feature type="transmembrane region" description="Helical" evidence="1">
    <location>
        <begin position="39"/>
        <end position="58"/>
    </location>
</feature>
<keyword evidence="1" id="KW-0812">Transmembrane</keyword>
<dbReference type="Proteomes" id="UP000663720">
    <property type="component" value="Chromosome"/>
</dbReference>
<dbReference type="EMBL" id="CP061799">
    <property type="protein sequence ID" value="QTA78069.1"/>
    <property type="molecule type" value="Genomic_DNA"/>
</dbReference>
<dbReference type="Pfam" id="PF09838">
    <property type="entry name" value="DUF2065"/>
    <property type="match status" value="1"/>
</dbReference>
<keyword evidence="1" id="KW-1133">Transmembrane helix</keyword>
<name>A0A975B3F8_9BACT</name>
<keyword evidence="3" id="KW-1185">Reference proteome</keyword>
<evidence type="ECO:0000313" key="2">
    <source>
        <dbReference type="EMBL" id="QTA78069.1"/>
    </source>
</evidence>
<protein>
    <submittedName>
        <fullName evidence="2">DUF2065</fullName>
    </submittedName>
</protein>
<dbReference type="AlphaFoldDB" id="A0A975B3F8"/>
<organism evidence="2 3">
    <name type="scientific">Desulfonema limicola</name>
    <dbReference type="NCBI Taxonomy" id="45656"/>
    <lineage>
        <taxon>Bacteria</taxon>
        <taxon>Pseudomonadati</taxon>
        <taxon>Thermodesulfobacteriota</taxon>
        <taxon>Desulfobacteria</taxon>
        <taxon>Desulfobacterales</taxon>
        <taxon>Desulfococcaceae</taxon>
        <taxon>Desulfonema</taxon>
    </lineage>
</organism>
<gene>
    <name evidence="2" type="ORF">dnl_02790</name>
</gene>
<dbReference type="KEGG" id="dli:dnl_02790"/>
<keyword evidence="1" id="KW-0472">Membrane</keyword>
<dbReference type="RefSeq" id="WP_207689970.1">
    <property type="nucleotide sequence ID" value="NZ_CP061799.1"/>
</dbReference>
<evidence type="ECO:0000313" key="3">
    <source>
        <dbReference type="Proteomes" id="UP000663720"/>
    </source>
</evidence>